<dbReference type="InterPro" id="IPR036388">
    <property type="entry name" value="WH-like_DNA-bd_sf"/>
</dbReference>
<accession>A0ABT7CL77</accession>
<sequence>MAEQIKQITPERRIAFDSVVNVLTSHSLRDFPREEWKEIPGFENYHLSNYGRLKSLSRRVEMPQGRFRIQPERIMRLFVTKSKNTYLNTESIHINCSLGKEGKKKRIALARLVYYLFVRPFDLEDYSLVVSYKDCNSLNVHYTNLELLSISEQKYKMFAKGRARSWRADHKQAVIQYTVSGTEIARFESIYAAEKATTIPSGSIYTTVSGKSYTAGGYHWRLVDPALQAAKKETEIKTEDPIEFNLSLWEKAGKPKIDKVLIPPYLNLSLEDMEGEQWADLAHYQGLYQVSNLGRVKKLAGWSSATRGKIWLPEQIMALRLNSGKTKDSEGQNGRYLSVNLTKNRQKKQISIARLVYCCFVAPFDLADRNLVVISQNSLLPSTNNLQLISVKQRKEREKARRLQEKVLADIF</sequence>
<organism evidence="2 3">
    <name type="scientific">Xanthocytophaga flava</name>
    <dbReference type="NCBI Taxonomy" id="3048013"/>
    <lineage>
        <taxon>Bacteria</taxon>
        <taxon>Pseudomonadati</taxon>
        <taxon>Bacteroidota</taxon>
        <taxon>Cytophagia</taxon>
        <taxon>Cytophagales</taxon>
        <taxon>Rhodocytophagaceae</taxon>
        <taxon>Xanthocytophaga</taxon>
    </lineage>
</organism>
<feature type="domain" description="NUMOD4" evidence="1">
    <location>
        <begin position="276"/>
        <end position="320"/>
    </location>
</feature>
<dbReference type="Pfam" id="PF07463">
    <property type="entry name" value="NUMOD4"/>
    <property type="match status" value="2"/>
</dbReference>
<evidence type="ECO:0000313" key="3">
    <source>
        <dbReference type="Proteomes" id="UP001228581"/>
    </source>
</evidence>
<dbReference type="RefSeq" id="WP_313997710.1">
    <property type="nucleotide sequence ID" value="NZ_JASJOT010000010.1"/>
</dbReference>
<dbReference type="Proteomes" id="UP001228581">
    <property type="component" value="Unassembled WGS sequence"/>
</dbReference>
<evidence type="ECO:0000313" key="2">
    <source>
        <dbReference type="EMBL" id="MDJ1494508.1"/>
    </source>
</evidence>
<dbReference type="InterPro" id="IPR044925">
    <property type="entry name" value="His-Me_finger_sf"/>
</dbReference>
<dbReference type="SUPFAM" id="SSF54060">
    <property type="entry name" value="His-Me finger endonucleases"/>
    <property type="match status" value="2"/>
</dbReference>
<comment type="caution">
    <text evidence="2">The sequence shown here is derived from an EMBL/GenBank/DDBJ whole genome shotgun (WGS) entry which is preliminary data.</text>
</comment>
<feature type="domain" description="NUMOD4" evidence="1">
    <location>
        <begin position="34"/>
        <end position="83"/>
    </location>
</feature>
<gene>
    <name evidence="2" type="ORF">QNI19_16300</name>
</gene>
<dbReference type="EMBL" id="JASJOT010000010">
    <property type="protein sequence ID" value="MDJ1494508.1"/>
    <property type="molecule type" value="Genomic_DNA"/>
</dbReference>
<dbReference type="Gene3D" id="1.10.10.10">
    <property type="entry name" value="Winged helix-like DNA-binding domain superfamily/Winged helix DNA-binding domain"/>
    <property type="match status" value="1"/>
</dbReference>
<proteinExistence type="predicted"/>
<reference evidence="2 3" key="1">
    <citation type="submission" date="2023-05" db="EMBL/GenBank/DDBJ databases">
        <authorList>
            <person name="Zhang X."/>
        </authorList>
    </citation>
    <scope>NUCLEOTIDE SEQUENCE [LARGE SCALE GENOMIC DNA]</scope>
    <source>
        <strain evidence="2 3">DM2B3-1</strain>
    </source>
</reference>
<evidence type="ECO:0000259" key="1">
    <source>
        <dbReference type="Pfam" id="PF07463"/>
    </source>
</evidence>
<keyword evidence="3" id="KW-1185">Reference proteome</keyword>
<protein>
    <submittedName>
        <fullName evidence="2">NUMOD4 domain-containing protein</fullName>
    </submittedName>
</protein>
<name>A0ABT7CL77_9BACT</name>
<dbReference type="InterPro" id="IPR010902">
    <property type="entry name" value="NUMOD4"/>
</dbReference>
<dbReference type="Gene3D" id="3.90.75.20">
    <property type="match status" value="2"/>
</dbReference>